<organism evidence="11 12">
    <name type="scientific">Parathalassolituus penaei</name>
    <dbReference type="NCBI Taxonomy" id="2997323"/>
    <lineage>
        <taxon>Bacteria</taxon>
        <taxon>Pseudomonadati</taxon>
        <taxon>Pseudomonadota</taxon>
        <taxon>Gammaproteobacteria</taxon>
        <taxon>Oceanospirillales</taxon>
        <taxon>Oceanospirillaceae</taxon>
        <taxon>Parathalassolituus</taxon>
    </lineage>
</organism>
<keyword evidence="7" id="KW-0676">Redox-active center</keyword>
<dbReference type="PROSITE" id="PS51352">
    <property type="entry name" value="THIOREDOXIN_2"/>
    <property type="match status" value="1"/>
</dbReference>
<evidence type="ECO:0000256" key="5">
    <source>
        <dbReference type="ARBA" id="ARBA00022989"/>
    </source>
</evidence>
<dbReference type="PANTHER" id="PTHR32234">
    <property type="entry name" value="THIOL:DISULFIDE INTERCHANGE PROTEIN DSBD"/>
    <property type="match status" value="1"/>
</dbReference>
<dbReference type="NCBIfam" id="NF001419">
    <property type="entry name" value="PRK00293.1"/>
    <property type="match status" value="1"/>
</dbReference>
<protein>
    <submittedName>
        <fullName evidence="11">Protein-disulfide reductase DsbD</fullName>
        <ecNumber evidence="11">1.8.1.8</ecNumber>
    </submittedName>
</protein>
<dbReference type="InterPro" id="IPR036249">
    <property type="entry name" value="Thioredoxin-like_sf"/>
</dbReference>
<dbReference type="GO" id="GO:0005886">
    <property type="term" value="C:plasma membrane"/>
    <property type="evidence" value="ECO:0007669"/>
    <property type="project" value="UniProtKB-SubCell"/>
</dbReference>
<evidence type="ECO:0000256" key="6">
    <source>
        <dbReference type="ARBA" id="ARBA00023136"/>
    </source>
</evidence>
<dbReference type="PROSITE" id="PS00194">
    <property type="entry name" value="THIOREDOXIN_1"/>
    <property type="match status" value="1"/>
</dbReference>
<dbReference type="GO" id="GO:0047134">
    <property type="term" value="F:protein-disulfide reductase [NAD(P)H] activity"/>
    <property type="evidence" value="ECO:0007669"/>
    <property type="project" value="UniProtKB-EC"/>
</dbReference>
<feature type="transmembrane region" description="Helical" evidence="8">
    <location>
        <begin position="229"/>
        <end position="255"/>
    </location>
</feature>
<dbReference type="SUPFAM" id="SSF74863">
    <property type="entry name" value="Thiol:disulfide interchange protein DsbD, N-terminal domain (DsbD-alpha)"/>
    <property type="match status" value="1"/>
</dbReference>
<dbReference type="InterPro" id="IPR028250">
    <property type="entry name" value="DsbDN"/>
</dbReference>
<reference evidence="11" key="1">
    <citation type="submission" date="2022-11" db="EMBL/GenBank/DDBJ databases">
        <title>Parathalassolutuus dongxingensis gen. nov., sp. nov., a novel member of family Oceanospirillaceae isolated from a coastal shrimp pond in Guangxi, China.</title>
        <authorList>
            <person name="Chen H."/>
        </authorList>
    </citation>
    <scope>NUCLEOTIDE SEQUENCE</scope>
    <source>
        <strain evidence="11">G-43</strain>
    </source>
</reference>
<evidence type="ECO:0000313" key="11">
    <source>
        <dbReference type="EMBL" id="MCY0964025.1"/>
    </source>
</evidence>
<evidence type="ECO:0000313" key="12">
    <source>
        <dbReference type="Proteomes" id="UP001150830"/>
    </source>
</evidence>
<dbReference type="Proteomes" id="UP001150830">
    <property type="component" value="Unassembled WGS sequence"/>
</dbReference>
<keyword evidence="9" id="KW-0732">Signal</keyword>
<feature type="transmembrane region" description="Helical" evidence="8">
    <location>
        <begin position="440"/>
        <end position="458"/>
    </location>
</feature>
<dbReference type="InterPro" id="IPR003834">
    <property type="entry name" value="Cyt_c_assmbl_TM_dom"/>
</dbReference>
<evidence type="ECO:0000256" key="4">
    <source>
        <dbReference type="ARBA" id="ARBA00022748"/>
    </source>
</evidence>
<name>A0A9X3IRA4_9GAMM</name>
<evidence type="ECO:0000259" key="10">
    <source>
        <dbReference type="PROSITE" id="PS51352"/>
    </source>
</evidence>
<comment type="caution">
    <text evidence="11">The sequence shown here is derived from an EMBL/GenBank/DDBJ whole genome shotgun (WGS) entry which is preliminary data.</text>
</comment>
<feature type="transmembrane region" description="Helical" evidence="8">
    <location>
        <begin position="184"/>
        <end position="217"/>
    </location>
</feature>
<dbReference type="EC" id="1.8.1.8" evidence="11"/>
<dbReference type="EMBL" id="JAPNOA010000009">
    <property type="protein sequence ID" value="MCY0964025.1"/>
    <property type="molecule type" value="Genomic_DNA"/>
</dbReference>
<comment type="subcellular location">
    <subcellularLocation>
        <location evidence="1">Cell membrane</location>
        <topology evidence="1">Multi-pass membrane protein</topology>
    </subcellularLocation>
</comment>
<dbReference type="InterPro" id="IPR017937">
    <property type="entry name" value="Thioredoxin_CS"/>
</dbReference>
<dbReference type="GO" id="GO:0045454">
    <property type="term" value="P:cell redox homeostasis"/>
    <property type="evidence" value="ECO:0007669"/>
    <property type="project" value="TreeGrafter"/>
</dbReference>
<dbReference type="Gene3D" id="3.40.30.10">
    <property type="entry name" value="Glutaredoxin"/>
    <property type="match status" value="1"/>
</dbReference>
<keyword evidence="3 8" id="KW-0812">Transmembrane</keyword>
<evidence type="ECO:0000256" key="9">
    <source>
        <dbReference type="SAM" id="SignalP"/>
    </source>
</evidence>
<dbReference type="RefSeq" id="WP_283172243.1">
    <property type="nucleotide sequence ID" value="NZ_JAPNOA010000009.1"/>
</dbReference>
<evidence type="ECO:0000256" key="1">
    <source>
        <dbReference type="ARBA" id="ARBA00004651"/>
    </source>
</evidence>
<dbReference type="Pfam" id="PF02683">
    <property type="entry name" value="DsbD_TM"/>
    <property type="match status" value="1"/>
</dbReference>
<dbReference type="InterPro" id="IPR013766">
    <property type="entry name" value="Thioredoxin_domain"/>
</dbReference>
<evidence type="ECO:0000256" key="3">
    <source>
        <dbReference type="ARBA" id="ARBA00022692"/>
    </source>
</evidence>
<evidence type="ECO:0000256" key="8">
    <source>
        <dbReference type="SAM" id="Phobius"/>
    </source>
</evidence>
<gene>
    <name evidence="11" type="primary">dsbD</name>
    <name evidence="11" type="ORF">OUO13_02390</name>
</gene>
<feature type="signal peptide" evidence="9">
    <location>
        <begin position="1"/>
        <end position="24"/>
    </location>
</feature>
<dbReference type="PANTHER" id="PTHR32234:SF0">
    <property type="entry name" value="THIOL:DISULFIDE INTERCHANGE PROTEIN DSBD"/>
    <property type="match status" value="1"/>
</dbReference>
<keyword evidence="11" id="KW-0560">Oxidoreductase</keyword>
<keyword evidence="12" id="KW-1185">Reference proteome</keyword>
<dbReference type="Pfam" id="PF00085">
    <property type="entry name" value="Thioredoxin"/>
    <property type="match status" value="1"/>
</dbReference>
<keyword evidence="2" id="KW-1003">Cell membrane</keyword>
<evidence type="ECO:0000256" key="2">
    <source>
        <dbReference type="ARBA" id="ARBA00022475"/>
    </source>
</evidence>
<sequence>MPVMPVYLFALLSLLLSFTQSASAGLPSLANMETKGSFLPVEQAFKPRVERVDDHWAVHFDIAEGYYLYQQRAFTTPQLDETHLQFVQTPSTKMDKNFGQVAIFHDQLDLRLIIPANQPLTLTYQGCSEQQLCYPPQTLTIQSASATTDTTPAAAASSANSPVSGGFDSGRFAADSLGSGSHSLLWVLLSFLGLGFGLSLTPCVFPMVPILASIIAGQSSKSMSAGRGFALSLSYVVGMASSYAMIGALVAAFGAKVNMAAITQTPLVIGLSALLFVVLALSMFGLFEIQLPAAIRNRLYSWSQQQQGGQFMGSYLMGFFSALVVSPCVSAPLAGALIYLSTTGDVLTGASALFALGMGMGIPLLLIGVSGGRLLPKSGNWMLVIRSAFGVALLGVAVFLMIRIIGNGPAMALAGVLALGVAVFLKVLERPTTNPERLARTLGIAALVIGILWLVGAARGSENWLQPLADPTVNRREAVTPSNDTYTSPVALMQAIQNSSDNRPVLVDVWATWCASCREMDELLKSGAVTPALGQYRLLRLDISRSTPDQLKLLTELGVFGPPALQMYNRNGDILAPALQGLPETDGLVQWLNSQGKVLPKGLSELK</sequence>
<proteinExistence type="predicted"/>
<feature type="domain" description="Thioredoxin" evidence="10">
    <location>
        <begin position="462"/>
        <end position="597"/>
    </location>
</feature>
<dbReference type="SUPFAM" id="SSF52833">
    <property type="entry name" value="Thioredoxin-like"/>
    <property type="match status" value="1"/>
</dbReference>
<accession>A0A9X3IRA4</accession>
<keyword evidence="6 8" id="KW-0472">Membrane</keyword>
<feature type="transmembrane region" description="Helical" evidence="8">
    <location>
        <begin position="315"/>
        <end position="340"/>
    </location>
</feature>
<dbReference type="Pfam" id="PF11412">
    <property type="entry name" value="DsbD_N"/>
    <property type="match status" value="1"/>
</dbReference>
<evidence type="ECO:0000256" key="7">
    <source>
        <dbReference type="ARBA" id="ARBA00023284"/>
    </source>
</evidence>
<feature type="transmembrane region" description="Helical" evidence="8">
    <location>
        <begin position="346"/>
        <end position="369"/>
    </location>
</feature>
<feature type="transmembrane region" description="Helical" evidence="8">
    <location>
        <begin position="267"/>
        <end position="294"/>
    </location>
</feature>
<keyword evidence="5 8" id="KW-1133">Transmembrane helix</keyword>
<dbReference type="Gene3D" id="2.60.40.1250">
    <property type="entry name" value="Thiol:disulfide interchange protein DsbD, N-terminal domain"/>
    <property type="match status" value="1"/>
</dbReference>
<feature type="transmembrane region" description="Helical" evidence="8">
    <location>
        <begin position="410"/>
        <end position="428"/>
    </location>
</feature>
<feature type="chain" id="PRO_5040940671" evidence="9">
    <location>
        <begin position="25"/>
        <end position="607"/>
    </location>
</feature>
<feature type="transmembrane region" description="Helical" evidence="8">
    <location>
        <begin position="381"/>
        <end position="404"/>
    </location>
</feature>
<dbReference type="AlphaFoldDB" id="A0A9X3IRA4"/>
<dbReference type="GO" id="GO:0017004">
    <property type="term" value="P:cytochrome complex assembly"/>
    <property type="evidence" value="ECO:0007669"/>
    <property type="project" value="UniProtKB-KW"/>
</dbReference>
<keyword evidence="4" id="KW-0201">Cytochrome c-type biogenesis</keyword>
<dbReference type="InterPro" id="IPR036929">
    <property type="entry name" value="DsbDN_sf"/>
</dbReference>